<sequence length="143" mass="15623">MKHVLFSGVTILLIVSCCGGIFYLSQTAAETEETPILINEVAFRENDDWIELKVATGGNYQGLEVMEGGSVIAALPDWDLAVSDFIIIHEEPGMNDTEIEDNNPGVWDLWGAGGLTATDNVLQIRNTEEIILDALIWSNDNGN</sequence>
<protein>
    <recommendedName>
        <fullName evidence="1">TP-1001-like C-terminal domain-containing protein</fullName>
    </recommendedName>
</protein>
<feature type="non-terminal residue" evidence="2">
    <location>
        <position position="143"/>
    </location>
</feature>
<proteinExistence type="predicted"/>
<dbReference type="InterPro" id="IPR058683">
    <property type="entry name" value="TP_1001-like_C"/>
</dbReference>
<dbReference type="EMBL" id="BART01022755">
    <property type="protein sequence ID" value="GAH00324.1"/>
    <property type="molecule type" value="Genomic_DNA"/>
</dbReference>
<gene>
    <name evidence="2" type="ORF">S01H4_41585</name>
</gene>
<name>X1D5C7_9ZZZZ</name>
<dbReference type="AlphaFoldDB" id="X1D5C7"/>
<feature type="domain" description="TP-1001-like C-terminal" evidence="1">
    <location>
        <begin position="36"/>
        <end position="140"/>
    </location>
</feature>
<accession>X1D5C7</accession>
<dbReference type="PROSITE" id="PS51257">
    <property type="entry name" value="PROKAR_LIPOPROTEIN"/>
    <property type="match status" value="1"/>
</dbReference>
<evidence type="ECO:0000259" key="1">
    <source>
        <dbReference type="Pfam" id="PF26342"/>
    </source>
</evidence>
<evidence type="ECO:0000313" key="2">
    <source>
        <dbReference type="EMBL" id="GAH00324.1"/>
    </source>
</evidence>
<organism evidence="2">
    <name type="scientific">marine sediment metagenome</name>
    <dbReference type="NCBI Taxonomy" id="412755"/>
    <lineage>
        <taxon>unclassified sequences</taxon>
        <taxon>metagenomes</taxon>
        <taxon>ecological metagenomes</taxon>
    </lineage>
</organism>
<comment type="caution">
    <text evidence="2">The sequence shown here is derived from an EMBL/GenBank/DDBJ whole genome shotgun (WGS) entry which is preliminary data.</text>
</comment>
<dbReference type="Pfam" id="PF26342">
    <property type="entry name" value="TP_1001_2nd"/>
    <property type="match status" value="1"/>
</dbReference>
<reference evidence="2" key="1">
    <citation type="journal article" date="2014" name="Front. Microbiol.">
        <title>High frequency of phylogenetically diverse reductive dehalogenase-homologous genes in deep subseafloor sedimentary metagenomes.</title>
        <authorList>
            <person name="Kawai M."/>
            <person name="Futagami T."/>
            <person name="Toyoda A."/>
            <person name="Takaki Y."/>
            <person name="Nishi S."/>
            <person name="Hori S."/>
            <person name="Arai W."/>
            <person name="Tsubouchi T."/>
            <person name="Morono Y."/>
            <person name="Uchiyama I."/>
            <person name="Ito T."/>
            <person name="Fujiyama A."/>
            <person name="Inagaki F."/>
            <person name="Takami H."/>
        </authorList>
    </citation>
    <scope>NUCLEOTIDE SEQUENCE</scope>
    <source>
        <strain evidence="2">Expedition CK06-06</strain>
    </source>
</reference>